<feature type="transmembrane region" description="Helical" evidence="1">
    <location>
        <begin position="20"/>
        <end position="42"/>
    </location>
</feature>
<evidence type="ECO:0000313" key="2">
    <source>
        <dbReference type="EMBL" id="QIW62572.1"/>
    </source>
</evidence>
<keyword evidence="1" id="KW-0812">Transmembrane</keyword>
<dbReference type="Proteomes" id="UP000503310">
    <property type="component" value="Chromosome"/>
</dbReference>
<feature type="transmembrane region" description="Helical" evidence="1">
    <location>
        <begin position="54"/>
        <end position="75"/>
    </location>
</feature>
<keyword evidence="1" id="KW-1133">Transmembrane helix</keyword>
<protein>
    <submittedName>
        <fullName evidence="2">Uncharacterized protein</fullName>
    </submittedName>
</protein>
<keyword evidence="1" id="KW-0472">Membrane</keyword>
<sequence length="186" mass="22352">MLGIEFIFYPSSKHKYVNALFLGLISSFVFSTFFLMVVFAYTWTDNDSKIFSKVFNTVCVFVSFLSFILSSLFHYSYRRKYKNDEIDNTNQYKNKLFLIIFSVFILILVLILSYVMFWIFNLNFKVIKWKISSSVYSLIQIPIIFCLCFFPSIYLTTIFYFVVYLINIRRAYKNKRILNTLPFRKE</sequence>
<proteinExistence type="predicted"/>
<organism evidence="2 3">
    <name type="scientific">Mycoplasmopsis gallinacea</name>
    <dbReference type="NCBI Taxonomy" id="29556"/>
    <lineage>
        <taxon>Bacteria</taxon>
        <taxon>Bacillati</taxon>
        <taxon>Mycoplasmatota</taxon>
        <taxon>Mycoplasmoidales</taxon>
        <taxon>Metamycoplasmataceae</taxon>
        <taxon>Mycoplasmopsis</taxon>
    </lineage>
</organism>
<feature type="transmembrane region" description="Helical" evidence="1">
    <location>
        <begin position="96"/>
        <end position="119"/>
    </location>
</feature>
<evidence type="ECO:0000313" key="3">
    <source>
        <dbReference type="Proteomes" id="UP000503310"/>
    </source>
</evidence>
<reference evidence="2 3" key="1">
    <citation type="submission" date="2019-12" db="EMBL/GenBank/DDBJ databases">
        <title>Sequencing and analysis of the whole genome of Mycoplasma gallinaceum strain Peacock20181011.</title>
        <authorList>
            <person name="Liu X."/>
            <person name="Qin Z."/>
            <person name="Xu H."/>
        </authorList>
    </citation>
    <scope>NUCLEOTIDE SEQUENCE [LARGE SCALE GENOMIC DNA]</scope>
    <source>
        <strain evidence="2 3">Peacock20181011</strain>
    </source>
</reference>
<feature type="transmembrane region" description="Helical" evidence="1">
    <location>
        <begin position="139"/>
        <end position="166"/>
    </location>
</feature>
<dbReference type="RefSeq" id="WP_167845515.1">
    <property type="nucleotide sequence ID" value="NZ_CP047225.1"/>
</dbReference>
<gene>
    <name evidence="2" type="ORF">GOQ20_04115</name>
</gene>
<name>A0A6H0V301_9BACT</name>
<accession>A0A6H0V301</accession>
<dbReference type="AlphaFoldDB" id="A0A6H0V301"/>
<evidence type="ECO:0000256" key="1">
    <source>
        <dbReference type="SAM" id="Phobius"/>
    </source>
</evidence>
<dbReference type="EMBL" id="CP047225">
    <property type="protein sequence ID" value="QIW62572.1"/>
    <property type="molecule type" value="Genomic_DNA"/>
</dbReference>